<dbReference type="Proteomes" id="UP000033736">
    <property type="component" value="Unassembled WGS sequence"/>
</dbReference>
<feature type="domain" description="Large ribosomal subunit protein uL5 N-terminal" evidence="10">
    <location>
        <begin position="24"/>
        <end position="80"/>
    </location>
</feature>
<keyword evidence="2 8" id="KW-0820">tRNA-binding</keyword>
<reference evidence="12 13" key="1">
    <citation type="submission" date="2015-01" db="EMBL/GenBank/DDBJ databases">
        <title>Genome Sequencing of Rickettsiales /home/snadendla/prok_pipe/test/illegal_ec_num.txt.</title>
        <authorList>
            <person name="Daugherty S.C."/>
            <person name="Su Q."/>
            <person name="Abolude K."/>
            <person name="Beier-Sexton M."/>
            <person name="Carlyon J.A."/>
            <person name="Carter R."/>
            <person name="Day N.P."/>
            <person name="Dumler S.J."/>
            <person name="Dyachenko V."/>
            <person name="Godinez A."/>
            <person name="Kurtti T.J."/>
            <person name="Lichay M."/>
            <person name="Mullins K.E."/>
            <person name="Ott S."/>
            <person name="Pappas-Brown V."/>
            <person name="Paris D.H."/>
            <person name="Patel P."/>
            <person name="Richards A.L."/>
            <person name="Sadzewicz L."/>
            <person name="Sears K."/>
            <person name="Seidman D."/>
            <person name="Sengamalay N."/>
            <person name="Stenos J."/>
            <person name="Tallon L.J."/>
            <person name="Vincent G."/>
            <person name="Fraser C.M."/>
            <person name="Munderloh U."/>
            <person name="Dunning-Hotopp J.C."/>
        </authorList>
    </citation>
    <scope>NUCLEOTIDE SEQUENCE [LARGE SCALE GENOMIC DNA]</scope>
    <source>
        <strain evidence="12 13">T170-B</strain>
    </source>
</reference>
<accession>A0A0F3RG93</accession>
<keyword evidence="5 8" id="KW-0689">Ribosomal protein</keyword>
<evidence type="ECO:0000256" key="1">
    <source>
        <dbReference type="ARBA" id="ARBA00008553"/>
    </source>
</evidence>
<gene>
    <name evidence="8" type="primary">rplE</name>
    <name evidence="12" type="ORF">RAT170B_0730</name>
</gene>
<organism evidence="12 13">
    <name type="scientific">Rickettsia argasii T170-B</name>
    <dbReference type="NCBI Taxonomy" id="1268837"/>
    <lineage>
        <taxon>Bacteria</taxon>
        <taxon>Pseudomonadati</taxon>
        <taxon>Pseudomonadota</taxon>
        <taxon>Alphaproteobacteria</taxon>
        <taxon>Rickettsiales</taxon>
        <taxon>Rickettsiaceae</taxon>
        <taxon>Rickettsieae</taxon>
        <taxon>Rickettsia</taxon>
        <taxon>spotted fever group</taxon>
    </lineage>
</organism>
<proteinExistence type="inferred from homology"/>
<dbReference type="PIRSF" id="PIRSF002161">
    <property type="entry name" value="Ribosomal_L5"/>
    <property type="match status" value="1"/>
</dbReference>
<evidence type="ECO:0000256" key="3">
    <source>
        <dbReference type="ARBA" id="ARBA00022730"/>
    </source>
</evidence>
<evidence type="ECO:0000259" key="10">
    <source>
        <dbReference type="Pfam" id="PF00281"/>
    </source>
</evidence>
<dbReference type="PATRIC" id="fig|1268837.3.peg.850"/>
<sequence length="179" mass="20682">MLRFKELYQQKIIENLQKNFSYKNKHEIPQIKKIVINMGVGEATADSKVINNAVNDLTLISGQKPVVTLARKSIATFKLRENMKIGCKVTLRKDRMYDFLERLVIVALPRVKEFRGFSYKSFDGKGNFTFGLKEQIVFPEINYDKIDTIRGMDITIVTSAKTDQESKFLLLGFNLPFYN</sequence>
<evidence type="ECO:0000256" key="2">
    <source>
        <dbReference type="ARBA" id="ARBA00022555"/>
    </source>
</evidence>
<comment type="caution">
    <text evidence="12">The sequence shown here is derived from an EMBL/GenBank/DDBJ whole genome shotgun (WGS) entry which is preliminary data.</text>
</comment>
<dbReference type="EMBL" id="LAOQ01000002">
    <property type="protein sequence ID" value="KJW05031.1"/>
    <property type="molecule type" value="Genomic_DNA"/>
</dbReference>
<keyword evidence="4 8" id="KW-0694">RNA-binding</keyword>
<dbReference type="InterPro" id="IPR020930">
    <property type="entry name" value="Ribosomal_uL5_bac-type"/>
</dbReference>
<dbReference type="InterPro" id="IPR020929">
    <property type="entry name" value="Ribosomal_uL5_CS"/>
</dbReference>
<evidence type="ECO:0000256" key="4">
    <source>
        <dbReference type="ARBA" id="ARBA00022884"/>
    </source>
</evidence>
<dbReference type="Pfam" id="PF00281">
    <property type="entry name" value="Ribosomal_L5"/>
    <property type="match status" value="1"/>
</dbReference>
<dbReference type="GO" id="GO:0000049">
    <property type="term" value="F:tRNA binding"/>
    <property type="evidence" value="ECO:0007669"/>
    <property type="project" value="UniProtKB-UniRule"/>
</dbReference>
<dbReference type="RefSeq" id="WP_052691972.1">
    <property type="nucleotide sequence ID" value="NZ_LAOQ01000002.1"/>
</dbReference>
<evidence type="ECO:0000256" key="5">
    <source>
        <dbReference type="ARBA" id="ARBA00022980"/>
    </source>
</evidence>
<name>A0A0F3RG93_9RICK</name>
<dbReference type="GO" id="GO:0003735">
    <property type="term" value="F:structural constituent of ribosome"/>
    <property type="evidence" value="ECO:0007669"/>
    <property type="project" value="InterPro"/>
</dbReference>
<dbReference type="AlphaFoldDB" id="A0A0F3RG93"/>
<keyword evidence="3 8" id="KW-0699">rRNA-binding</keyword>
<dbReference type="Gene3D" id="3.30.1440.10">
    <property type="match status" value="1"/>
</dbReference>
<evidence type="ECO:0000256" key="6">
    <source>
        <dbReference type="ARBA" id="ARBA00023274"/>
    </source>
</evidence>
<dbReference type="FunFam" id="3.30.1440.10:FF:000001">
    <property type="entry name" value="50S ribosomal protein L5"/>
    <property type="match status" value="1"/>
</dbReference>
<keyword evidence="6 8" id="KW-0687">Ribonucleoprotein</keyword>
<dbReference type="GO" id="GO:0019843">
    <property type="term" value="F:rRNA binding"/>
    <property type="evidence" value="ECO:0007669"/>
    <property type="project" value="UniProtKB-UniRule"/>
</dbReference>
<evidence type="ECO:0000313" key="13">
    <source>
        <dbReference type="Proteomes" id="UP000033736"/>
    </source>
</evidence>
<dbReference type="InterPro" id="IPR031310">
    <property type="entry name" value="Ribosomal_uL5_N"/>
</dbReference>
<dbReference type="GO" id="GO:0006412">
    <property type="term" value="P:translation"/>
    <property type="evidence" value="ECO:0007669"/>
    <property type="project" value="UniProtKB-UniRule"/>
</dbReference>
<dbReference type="PROSITE" id="PS00358">
    <property type="entry name" value="RIBOSOMAL_L5"/>
    <property type="match status" value="1"/>
</dbReference>
<evidence type="ECO:0000256" key="7">
    <source>
        <dbReference type="ARBA" id="ARBA00035245"/>
    </source>
</evidence>
<dbReference type="PANTHER" id="PTHR11994">
    <property type="entry name" value="60S RIBOSOMAL PROTEIN L11-RELATED"/>
    <property type="match status" value="1"/>
</dbReference>
<dbReference type="InterPro" id="IPR031309">
    <property type="entry name" value="Ribosomal_uL5_C"/>
</dbReference>
<comment type="function">
    <text evidence="8">This is 1 of the proteins that bind and probably mediate the attachment of the 5S RNA into the large ribosomal subunit, where it forms part of the central protuberance. In the 70S ribosome it contacts protein S13 of the 30S subunit (bridge B1b), connecting the 2 subunits; this bridge is implicated in subunit movement. Contacts the P site tRNA; the 5S rRNA and some of its associated proteins might help stabilize positioning of ribosome-bound tRNAs.</text>
</comment>
<dbReference type="InterPro" id="IPR022803">
    <property type="entry name" value="Ribosomal_uL5_dom_sf"/>
</dbReference>
<dbReference type="Pfam" id="PF00673">
    <property type="entry name" value="Ribosomal_L5_C"/>
    <property type="match status" value="1"/>
</dbReference>
<feature type="domain" description="Large ribosomal subunit protein uL5 C-terminal" evidence="11">
    <location>
        <begin position="84"/>
        <end position="177"/>
    </location>
</feature>
<comment type="subunit">
    <text evidence="8">Part of the 50S ribosomal subunit; part of the 5S rRNA/L5/L18/L25 subcomplex. Contacts the 5S rRNA and the P site tRNA. Forms a bridge to the 30S subunit in the 70S ribosome.</text>
</comment>
<evidence type="ECO:0000256" key="9">
    <source>
        <dbReference type="RuleBase" id="RU003930"/>
    </source>
</evidence>
<comment type="similarity">
    <text evidence="1 8 9">Belongs to the universal ribosomal protein uL5 family.</text>
</comment>
<dbReference type="HAMAP" id="MF_01333_B">
    <property type="entry name" value="Ribosomal_uL5_B"/>
    <property type="match status" value="1"/>
</dbReference>
<dbReference type="GO" id="GO:1990904">
    <property type="term" value="C:ribonucleoprotein complex"/>
    <property type="evidence" value="ECO:0007669"/>
    <property type="project" value="UniProtKB-KW"/>
</dbReference>
<dbReference type="SUPFAM" id="SSF55282">
    <property type="entry name" value="RL5-like"/>
    <property type="match status" value="1"/>
</dbReference>
<dbReference type="GO" id="GO:0005840">
    <property type="term" value="C:ribosome"/>
    <property type="evidence" value="ECO:0007669"/>
    <property type="project" value="UniProtKB-KW"/>
</dbReference>
<keyword evidence="13" id="KW-1185">Reference proteome</keyword>
<dbReference type="NCBIfam" id="NF000585">
    <property type="entry name" value="PRK00010.1"/>
    <property type="match status" value="1"/>
</dbReference>
<evidence type="ECO:0000313" key="12">
    <source>
        <dbReference type="EMBL" id="KJW05031.1"/>
    </source>
</evidence>
<evidence type="ECO:0000256" key="8">
    <source>
        <dbReference type="HAMAP-Rule" id="MF_01333"/>
    </source>
</evidence>
<dbReference type="InterPro" id="IPR002132">
    <property type="entry name" value="Ribosomal_uL5"/>
</dbReference>
<protein>
    <recommendedName>
        <fullName evidence="7 8">Large ribosomal subunit protein uL5</fullName>
    </recommendedName>
</protein>
<evidence type="ECO:0000259" key="11">
    <source>
        <dbReference type="Pfam" id="PF00673"/>
    </source>
</evidence>